<keyword evidence="3" id="KW-1185">Reference proteome</keyword>
<organism evidence="2 3">
    <name type="scientific">Phytophthora oleae</name>
    <dbReference type="NCBI Taxonomy" id="2107226"/>
    <lineage>
        <taxon>Eukaryota</taxon>
        <taxon>Sar</taxon>
        <taxon>Stramenopiles</taxon>
        <taxon>Oomycota</taxon>
        <taxon>Peronosporomycetes</taxon>
        <taxon>Peronosporales</taxon>
        <taxon>Peronosporaceae</taxon>
        <taxon>Phytophthora</taxon>
    </lineage>
</organism>
<feature type="region of interest" description="Disordered" evidence="1">
    <location>
        <begin position="1"/>
        <end position="29"/>
    </location>
</feature>
<gene>
    <name evidence="2" type="ORF">V7S43_000128</name>
</gene>
<name>A0ABD3G7K5_9STRA</name>
<accession>A0ABD3G7K5</accession>
<feature type="compositionally biased region" description="Basic and acidic residues" evidence="1">
    <location>
        <begin position="314"/>
        <end position="329"/>
    </location>
</feature>
<dbReference type="AlphaFoldDB" id="A0ABD3G7K5"/>
<comment type="caution">
    <text evidence="2">The sequence shown here is derived from an EMBL/GenBank/DDBJ whole genome shotgun (WGS) entry which is preliminary data.</text>
</comment>
<dbReference type="PANTHER" id="PTHR35213">
    <property type="entry name" value="RING-TYPE DOMAIN-CONTAINING PROTEIN-RELATED"/>
    <property type="match status" value="1"/>
</dbReference>
<evidence type="ECO:0000313" key="2">
    <source>
        <dbReference type="EMBL" id="KAL3674167.1"/>
    </source>
</evidence>
<dbReference type="EMBL" id="JBIMZQ010000001">
    <property type="protein sequence ID" value="KAL3674167.1"/>
    <property type="molecule type" value="Genomic_DNA"/>
</dbReference>
<evidence type="ECO:0000256" key="1">
    <source>
        <dbReference type="SAM" id="MobiDB-lite"/>
    </source>
</evidence>
<reference evidence="2 3" key="1">
    <citation type="submission" date="2024-09" db="EMBL/GenBank/DDBJ databases">
        <title>Genome sequencing and assembly of Phytophthora oleae, isolate VK10A, causative agent of rot of olive drupes.</title>
        <authorList>
            <person name="Conti Taguali S."/>
            <person name="Riolo M."/>
            <person name="La Spada F."/>
            <person name="Cacciola S.O."/>
            <person name="Dionisio G."/>
        </authorList>
    </citation>
    <scope>NUCLEOTIDE SEQUENCE [LARGE SCALE GENOMIC DNA]</scope>
    <source>
        <strain evidence="2 3">VK10A</strain>
    </source>
</reference>
<sequence>MLSMVNSSQPVSNSAGSNGNPSNTTTSASMNAGTSVAHAIASLAHSGGNPQEVGVHHQFNPLTLQTSLQDPTRHPQVSNAASNAAAVLTSVSRLPAAAPKKRSTKSKCSPGLRSGKWTLEEEAFTNMIIGYFKRGLLDVEDGTSLRWYLAKRLNCEAMRVTKKLKGNSSIGKQIFRAIENTPATRQAIRRAREDLAIIEAQFLKSLSGNGVGPGSEHIASASLPSSLAVSVRGRKILPNTKYGDGHQPMLAPMPQPKSEDARLLMHFFCEAKDSGSEEEPEEEAKAKAKPGSLSVDLSGKLGKKRPLTSVTNVDKADATKDSKLPEKQDTASPQPKRQAVKIDSPAPQTEII</sequence>
<proteinExistence type="predicted"/>
<feature type="compositionally biased region" description="Low complexity" evidence="1">
    <location>
        <begin position="12"/>
        <end position="29"/>
    </location>
</feature>
<dbReference type="PANTHER" id="PTHR35213:SF3">
    <property type="entry name" value="MYB-LIKE DOMAIN-CONTAINING PROTEIN"/>
    <property type="match status" value="1"/>
</dbReference>
<feature type="region of interest" description="Disordered" evidence="1">
    <location>
        <begin position="272"/>
        <end position="352"/>
    </location>
</feature>
<protein>
    <submittedName>
        <fullName evidence="2">Uncharacterized protein</fullName>
    </submittedName>
</protein>
<feature type="compositionally biased region" description="Polar residues" evidence="1">
    <location>
        <begin position="1"/>
        <end position="11"/>
    </location>
</feature>
<dbReference type="Proteomes" id="UP001632037">
    <property type="component" value="Unassembled WGS sequence"/>
</dbReference>
<evidence type="ECO:0000313" key="3">
    <source>
        <dbReference type="Proteomes" id="UP001632037"/>
    </source>
</evidence>